<keyword evidence="2" id="KW-1185">Reference proteome</keyword>
<dbReference type="OrthoDB" id="522339at2"/>
<organism evidence="1 2">
    <name type="scientific">Crocosphaera subtropica (strain ATCC 51142 / BH68)</name>
    <name type="common">Cyanothece sp. (strain ATCC 51142)</name>
    <dbReference type="NCBI Taxonomy" id="43989"/>
    <lineage>
        <taxon>Bacteria</taxon>
        <taxon>Bacillati</taxon>
        <taxon>Cyanobacteriota</taxon>
        <taxon>Cyanophyceae</taxon>
        <taxon>Oscillatoriophycideae</taxon>
        <taxon>Chroococcales</taxon>
        <taxon>Aphanothecaceae</taxon>
        <taxon>Crocosphaera</taxon>
        <taxon>Crocosphaera subtropica</taxon>
    </lineage>
</organism>
<accession>B1WQB0</accession>
<name>B1WQB0_CROS5</name>
<reference evidence="1 2" key="1">
    <citation type="journal article" date="2008" name="Proc. Natl. Acad. Sci. U.S.A.">
        <title>The genome of Cyanothece 51142, a unicellular diazotrophic cyanobacterium important in the marine nitrogen cycle.</title>
        <authorList>
            <person name="Welsh E.A."/>
            <person name="Liberton M."/>
            <person name="Stoeckel J."/>
            <person name="Loh T."/>
            <person name="Elvitigala T."/>
            <person name="Wang C."/>
            <person name="Wollam A."/>
            <person name="Fulton R.S."/>
            <person name="Clifton S.W."/>
            <person name="Jacobs J.M."/>
            <person name="Aurora R."/>
            <person name="Ghosh B.K."/>
            <person name="Sherman L.A."/>
            <person name="Smith R.D."/>
            <person name="Wilson R.K."/>
            <person name="Pakrasi H.B."/>
        </authorList>
    </citation>
    <scope>NUCLEOTIDE SEQUENCE [LARGE SCALE GENOMIC DNA]</scope>
    <source>
        <strain evidence="2">ATCC 51142 / BH68</strain>
    </source>
</reference>
<dbReference type="eggNOG" id="ENOG502ZQQC">
    <property type="taxonomic scope" value="Bacteria"/>
</dbReference>
<dbReference type="STRING" id="43989.cce_0681"/>
<dbReference type="EMBL" id="CP000806">
    <property type="protein sequence ID" value="ACB50032.1"/>
    <property type="molecule type" value="Genomic_DNA"/>
</dbReference>
<dbReference type="Proteomes" id="UP000001203">
    <property type="component" value="Chromosome circular"/>
</dbReference>
<gene>
    <name evidence="1" type="ordered locus">cce_0681</name>
</gene>
<dbReference type="KEGG" id="cyt:cce_0681"/>
<dbReference type="HOGENOM" id="CLU_2408317_0_0_3"/>
<dbReference type="RefSeq" id="WP_009545927.1">
    <property type="nucleotide sequence ID" value="NC_010546.1"/>
</dbReference>
<sequence>MEIVEQTLVSCSHQRPLADLYEFSLQDRIPDILIPLQAEEPEPMLELQQIVEGIYERGSYYLRIDYQQPLSPPALSSKDREWLQQLIDTKFE</sequence>
<evidence type="ECO:0000313" key="1">
    <source>
        <dbReference type="EMBL" id="ACB50032.1"/>
    </source>
</evidence>
<evidence type="ECO:0000313" key="2">
    <source>
        <dbReference type="Proteomes" id="UP000001203"/>
    </source>
</evidence>
<dbReference type="AlphaFoldDB" id="B1WQB0"/>
<protein>
    <submittedName>
        <fullName evidence="1">Uncharacterized protein</fullName>
    </submittedName>
</protein>
<proteinExistence type="predicted"/>
<dbReference type="Pfam" id="PF13267">
    <property type="entry name" value="DUF4058"/>
    <property type="match status" value="1"/>
</dbReference>
<dbReference type="InterPro" id="IPR025132">
    <property type="entry name" value="DUF4058"/>
</dbReference>